<evidence type="ECO:0000313" key="3">
    <source>
        <dbReference type="Proteomes" id="UP000000724"/>
    </source>
</evidence>
<dbReference type="AlphaFoldDB" id="B6GZD7"/>
<name>B6GZD7_PENRW</name>
<dbReference type="EMBL" id="AM920427">
    <property type="protein sequence ID" value="CAP79821.1"/>
    <property type="molecule type" value="Genomic_DNA"/>
</dbReference>
<dbReference type="VEuPathDB" id="FungiDB:PCH_Pc12g01940"/>
<feature type="region of interest" description="Disordered" evidence="1">
    <location>
        <begin position="57"/>
        <end position="90"/>
    </location>
</feature>
<dbReference type="GeneID" id="8315022"/>
<organism evidence="2 3">
    <name type="scientific">Penicillium rubens (strain ATCC 28089 / DSM 1075 / NRRL 1951 / Wisconsin 54-1255)</name>
    <name type="common">Penicillium chrysogenum</name>
    <dbReference type="NCBI Taxonomy" id="500485"/>
    <lineage>
        <taxon>Eukaryota</taxon>
        <taxon>Fungi</taxon>
        <taxon>Dikarya</taxon>
        <taxon>Ascomycota</taxon>
        <taxon>Pezizomycotina</taxon>
        <taxon>Eurotiomycetes</taxon>
        <taxon>Eurotiomycetidae</taxon>
        <taxon>Eurotiales</taxon>
        <taxon>Aspergillaceae</taxon>
        <taxon>Penicillium</taxon>
        <taxon>Penicillium chrysogenum species complex</taxon>
    </lineage>
</organism>
<accession>B6GZD7</accession>
<dbReference type="Proteomes" id="UP000000724">
    <property type="component" value="Contig Pc00c12"/>
</dbReference>
<evidence type="ECO:0000256" key="1">
    <source>
        <dbReference type="SAM" id="MobiDB-lite"/>
    </source>
</evidence>
<protein>
    <submittedName>
        <fullName evidence="2">Pc12g01940 protein</fullName>
    </submittedName>
</protein>
<sequence>MGPILQQLQALPARSRQGLNNLRQRIFQQGERQPKEANLLRTSLSVHRPVWITAGGAQCAGDDHEGLNSRHKEEGQSRPNPSHGAIHTLK</sequence>
<proteinExistence type="predicted"/>
<gene>
    <name evidence="2" type="ORF">Pc12g01940</name>
    <name evidence="2" type="ORF">PCH_Pc12g01940</name>
</gene>
<dbReference type="KEGG" id="pcs:N7525_002258"/>
<feature type="compositionally biased region" description="Basic and acidic residues" evidence="1">
    <location>
        <begin position="61"/>
        <end position="76"/>
    </location>
</feature>
<dbReference type="OMA" id="GERQPKE"/>
<dbReference type="BioCyc" id="PCHR:PC12G01940-MONOMER"/>
<dbReference type="HOGENOM" id="CLU_2441545_0_0_1"/>
<reference evidence="2 3" key="1">
    <citation type="journal article" date="2008" name="Nat. Biotechnol.">
        <title>Genome sequencing and analysis of the filamentous fungus Penicillium chrysogenum.</title>
        <authorList>
            <person name="van den Berg M.A."/>
            <person name="Albang R."/>
            <person name="Albermann K."/>
            <person name="Badger J.H."/>
            <person name="Daran J.-M."/>
            <person name="Driessen A.J.M."/>
            <person name="Garcia-Estrada C."/>
            <person name="Fedorova N.D."/>
            <person name="Harris D.M."/>
            <person name="Heijne W.H.M."/>
            <person name="Joardar V.S."/>
            <person name="Kiel J.A.K.W."/>
            <person name="Kovalchuk A."/>
            <person name="Martin J.F."/>
            <person name="Nierman W.C."/>
            <person name="Nijland J.G."/>
            <person name="Pronk J.T."/>
            <person name="Roubos J.A."/>
            <person name="van der Klei I.J."/>
            <person name="van Peij N.N.M.E."/>
            <person name="Veenhuis M."/>
            <person name="von Doehren H."/>
            <person name="Wagner C."/>
            <person name="Wortman J.R."/>
            <person name="Bovenberg R.A.L."/>
        </authorList>
    </citation>
    <scope>NUCLEOTIDE SEQUENCE [LARGE SCALE GENOMIC DNA]</scope>
    <source>
        <strain evidence="3">ATCC 28089 / DSM 1075 / NRRL 1951 / Wisconsin 54-1255</strain>
    </source>
</reference>
<evidence type="ECO:0000313" key="2">
    <source>
        <dbReference type="EMBL" id="CAP79821.1"/>
    </source>
</evidence>
<dbReference type="OrthoDB" id="4221763at2759"/>
<keyword evidence="3" id="KW-1185">Reference proteome</keyword>